<dbReference type="AlphaFoldDB" id="A0A2Z4IEL9"/>
<accession>A0A2Z4IEL9</accession>
<gene>
    <name evidence="2" type="ORF">DN752_02540</name>
</gene>
<dbReference type="KEGG" id="est:DN752_02540"/>
<keyword evidence="1" id="KW-0812">Transmembrane</keyword>
<protein>
    <submittedName>
        <fullName evidence="2">Uncharacterized protein</fullName>
    </submittedName>
</protein>
<name>A0A2Z4IEL9_9BACT</name>
<proteinExistence type="predicted"/>
<feature type="transmembrane region" description="Helical" evidence="1">
    <location>
        <begin position="14"/>
        <end position="41"/>
    </location>
</feature>
<evidence type="ECO:0000313" key="3">
    <source>
        <dbReference type="Proteomes" id="UP000248688"/>
    </source>
</evidence>
<sequence>MSGRDSGANGFKKMFLFAFISTVPLELTLLCVIIFCCHLHLLYDPPPKADEAGCSVANAYLGFNLNQANHIYMSR</sequence>
<evidence type="ECO:0000256" key="1">
    <source>
        <dbReference type="SAM" id="Phobius"/>
    </source>
</evidence>
<dbReference type="EMBL" id="CP030041">
    <property type="protein sequence ID" value="AWW29106.1"/>
    <property type="molecule type" value="Genomic_DNA"/>
</dbReference>
<keyword evidence="3" id="KW-1185">Reference proteome</keyword>
<dbReference type="Proteomes" id="UP000248688">
    <property type="component" value="Chromosome"/>
</dbReference>
<reference evidence="2 3" key="1">
    <citation type="submission" date="2018-06" db="EMBL/GenBank/DDBJ databases">
        <title>Echinicola strongylocentroti sp. nov., isolated from a sea urchin Strongylocentrotus intermedius.</title>
        <authorList>
            <person name="Bae S.S."/>
        </authorList>
    </citation>
    <scope>NUCLEOTIDE SEQUENCE [LARGE SCALE GENOMIC DNA]</scope>
    <source>
        <strain evidence="2 3">MEBiC08714</strain>
    </source>
</reference>
<keyword evidence="1" id="KW-0472">Membrane</keyword>
<keyword evidence="1" id="KW-1133">Transmembrane helix</keyword>
<dbReference type="OrthoDB" id="841870at2"/>
<organism evidence="2 3">
    <name type="scientific">Echinicola strongylocentroti</name>
    <dbReference type="NCBI Taxonomy" id="1795355"/>
    <lineage>
        <taxon>Bacteria</taxon>
        <taxon>Pseudomonadati</taxon>
        <taxon>Bacteroidota</taxon>
        <taxon>Cytophagia</taxon>
        <taxon>Cytophagales</taxon>
        <taxon>Cyclobacteriaceae</taxon>
        <taxon>Echinicola</taxon>
    </lineage>
</organism>
<evidence type="ECO:0000313" key="2">
    <source>
        <dbReference type="EMBL" id="AWW29106.1"/>
    </source>
</evidence>